<organism evidence="6 7">
    <name type="scientific">Pseudonocardia alni</name>
    <name type="common">Amycolata alni</name>
    <dbReference type="NCBI Taxonomy" id="33907"/>
    <lineage>
        <taxon>Bacteria</taxon>
        <taxon>Bacillati</taxon>
        <taxon>Actinomycetota</taxon>
        <taxon>Actinomycetes</taxon>
        <taxon>Pseudonocardiales</taxon>
        <taxon>Pseudonocardiaceae</taxon>
        <taxon>Pseudonocardia</taxon>
    </lineage>
</organism>
<dbReference type="InterPro" id="IPR050204">
    <property type="entry name" value="AraC_XylS_family_regulators"/>
</dbReference>
<dbReference type="Pfam" id="PF12833">
    <property type="entry name" value="HTH_18"/>
    <property type="match status" value="1"/>
</dbReference>
<dbReference type="SUPFAM" id="SSF51182">
    <property type="entry name" value="RmlC-like cupins"/>
    <property type="match status" value="1"/>
</dbReference>
<dbReference type="InterPro" id="IPR018060">
    <property type="entry name" value="HTH_AraC"/>
</dbReference>
<evidence type="ECO:0000256" key="1">
    <source>
        <dbReference type="ARBA" id="ARBA00023015"/>
    </source>
</evidence>
<evidence type="ECO:0000313" key="6">
    <source>
        <dbReference type="EMBL" id="PKB30327.1"/>
    </source>
</evidence>
<comment type="caution">
    <text evidence="6">The sequence shown here is derived from an EMBL/GenBank/DDBJ whole genome shotgun (WGS) entry which is preliminary data.</text>
</comment>
<dbReference type="InterPro" id="IPR009057">
    <property type="entry name" value="Homeodomain-like_sf"/>
</dbReference>
<dbReference type="GO" id="GO:0043565">
    <property type="term" value="F:sequence-specific DNA binding"/>
    <property type="evidence" value="ECO:0007669"/>
    <property type="project" value="InterPro"/>
</dbReference>
<dbReference type="SMART" id="SM00342">
    <property type="entry name" value="HTH_ARAC"/>
    <property type="match status" value="1"/>
</dbReference>
<dbReference type="Pfam" id="PF14525">
    <property type="entry name" value="AraC_binding_2"/>
    <property type="match status" value="1"/>
</dbReference>
<dbReference type="Proteomes" id="UP000232453">
    <property type="component" value="Unassembled WGS sequence"/>
</dbReference>
<dbReference type="RefSeq" id="WP_100878422.1">
    <property type="nucleotide sequence ID" value="NZ_JBICSI010000003.1"/>
</dbReference>
<dbReference type="InterPro" id="IPR011051">
    <property type="entry name" value="RmlC_Cupin_sf"/>
</dbReference>
<dbReference type="GO" id="GO:0003700">
    <property type="term" value="F:DNA-binding transcription factor activity"/>
    <property type="evidence" value="ECO:0007669"/>
    <property type="project" value="InterPro"/>
</dbReference>
<dbReference type="Gene3D" id="1.10.10.60">
    <property type="entry name" value="Homeodomain-like"/>
    <property type="match status" value="1"/>
</dbReference>
<dbReference type="InterPro" id="IPR035418">
    <property type="entry name" value="AraC-bd_2"/>
</dbReference>
<proteinExistence type="predicted"/>
<keyword evidence="1" id="KW-0805">Transcription regulation</keyword>
<feature type="region of interest" description="Disordered" evidence="4">
    <location>
        <begin position="302"/>
        <end position="333"/>
    </location>
</feature>
<evidence type="ECO:0000313" key="7">
    <source>
        <dbReference type="Proteomes" id="UP000232453"/>
    </source>
</evidence>
<dbReference type="PANTHER" id="PTHR46796">
    <property type="entry name" value="HTH-TYPE TRANSCRIPTIONAL ACTIVATOR RHAS-RELATED"/>
    <property type="match status" value="1"/>
</dbReference>
<dbReference type="EMBL" id="PHUJ01000003">
    <property type="protein sequence ID" value="PKB30327.1"/>
    <property type="molecule type" value="Genomic_DNA"/>
</dbReference>
<dbReference type="PANTHER" id="PTHR46796:SF6">
    <property type="entry name" value="ARAC SUBFAMILY"/>
    <property type="match status" value="1"/>
</dbReference>
<dbReference type="SUPFAM" id="SSF46689">
    <property type="entry name" value="Homeodomain-like"/>
    <property type="match status" value="1"/>
</dbReference>
<sequence length="333" mass="36067">MPQHTAVLPAPPASRDLGAWSRTVGDHFPALRLTTHGPADRFTGHGVVRRSGPLVLGDLAAGTAHTVRRIPGGERLGLCKVSYQLAGRSMVTQGGHRTVLRPGDMVVYDVDLPYAVDNEAGFRSLVLMLPRTDLGLDDRPGEGSGTRLSDRDGLGLLVGPMLCRLAETEELLTGARAPRVRRVLTDLLAAAVAERRRDAHPAGPLAPVLAWLDEHLADDDLSPGRVAAEHYMSTRRLQELFRAEGTSVSCWVRGRRLQRCLADLRDPLLAGEPVATTGRRWGFADPAHFSRSFRARYGVTPGRVRSSDPAVAPDRSCTTEYPVPRSTPGPAVR</sequence>
<dbReference type="AlphaFoldDB" id="A0AA44UMT1"/>
<keyword evidence="2" id="KW-0238">DNA-binding</keyword>
<reference evidence="6 7" key="1">
    <citation type="submission" date="2017-11" db="EMBL/GenBank/DDBJ databases">
        <title>Sequencing the genomes of 1000 actinobacteria strains.</title>
        <authorList>
            <person name="Klenk H.-P."/>
        </authorList>
    </citation>
    <scope>NUCLEOTIDE SEQUENCE [LARGE SCALE GENOMIC DNA]</scope>
    <source>
        <strain evidence="6 7">DSM 44104</strain>
    </source>
</reference>
<keyword evidence="3" id="KW-0804">Transcription</keyword>
<evidence type="ECO:0000256" key="4">
    <source>
        <dbReference type="SAM" id="MobiDB-lite"/>
    </source>
</evidence>
<name>A0AA44UMT1_PSEA5</name>
<accession>A0AA44UMT1</accession>
<protein>
    <submittedName>
        <fullName evidence="6">AraC family transcriptional regulator</fullName>
    </submittedName>
</protein>
<evidence type="ECO:0000259" key="5">
    <source>
        <dbReference type="PROSITE" id="PS01124"/>
    </source>
</evidence>
<dbReference type="PROSITE" id="PS01124">
    <property type="entry name" value="HTH_ARAC_FAMILY_2"/>
    <property type="match status" value="1"/>
</dbReference>
<feature type="domain" description="HTH araC/xylS-type" evidence="5">
    <location>
        <begin position="206"/>
        <end position="307"/>
    </location>
</feature>
<evidence type="ECO:0000256" key="3">
    <source>
        <dbReference type="ARBA" id="ARBA00023163"/>
    </source>
</evidence>
<evidence type="ECO:0000256" key="2">
    <source>
        <dbReference type="ARBA" id="ARBA00023125"/>
    </source>
</evidence>
<gene>
    <name evidence="6" type="ORF">ATL51_1987</name>
</gene>